<comment type="similarity">
    <text evidence="6">Belongs to the SMC family.</text>
</comment>
<dbReference type="Pfam" id="PF02463">
    <property type="entry name" value="SMC_N"/>
    <property type="match status" value="1"/>
</dbReference>
<dbReference type="SUPFAM" id="SSF75553">
    <property type="entry name" value="Smc hinge domain"/>
    <property type="match status" value="1"/>
</dbReference>
<reference evidence="10 11" key="1">
    <citation type="submission" date="2024-02" db="EMBL/GenBank/DDBJ databases">
        <title>A novel Gemmatimonadota bacterium.</title>
        <authorList>
            <person name="Du Z.-J."/>
            <person name="Ye Y.-Q."/>
        </authorList>
    </citation>
    <scope>NUCLEOTIDE SEQUENCE [LARGE SCALE GENOMIC DNA]</scope>
    <source>
        <strain evidence="10 11">DH-20</strain>
    </source>
</reference>
<dbReference type="InterPro" id="IPR010935">
    <property type="entry name" value="SMC_hinge"/>
</dbReference>
<dbReference type="CDD" id="cd03278">
    <property type="entry name" value="ABC_SMC_barmotin"/>
    <property type="match status" value="1"/>
</dbReference>
<feature type="coiled-coil region" evidence="6">
    <location>
        <begin position="877"/>
        <end position="925"/>
    </location>
</feature>
<keyword evidence="3 6" id="KW-0067">ATP-binding</keyword>
<dbReference type="HAMAP" id="MF_01894">
    <property type="entry name" value="Smc_prok"/>
    <property type="match status" value="1"/>
</dbReference>
<evidence type="ECO:0000256" key="6">
    <source>
        <dbReference type="HAMAP-Rule" id="MF_01894"/>
    </source>
</evidence>
<comment type="function">
    <text evidence="6">Required for chromosome condensation and partitioning.</text>
</comment>
<keyword evidence="2 6" id="KW-0547">Nucleotide-binding</keyword>
<dbReference type="SUPFAM" id="SSF52540">
    <property type="entry name" value="P-loop containing nucleoside triphosphate hydrolases"/>
    <property type="match status" value="2"/>
</dbReference>
<proteinExistence type="inferred from homology"/>
<dbReference type="EMBL" id="JBBHLI010000010">
    <property type="protein sequence ID" value="MEK9502268.1"/>
    <property type="molecule type" value="Genomic_DNA"/>
</dbReference>
<evidence type="ECO:0000259" key="8">
    <source>
        <dbReference type="Pfam" id="PF02463"/>
    </source>
</evidence>
<comment type="caution">
    <text evidence="10">The sequence shown here is derived from an EMBL/GenBank/DDBJ whole genome shotgun (WGS) entry which is preliminary data.</text>
</comment>
<evidence type="ECO:0000256" key="4">
    <source>
        <dbReference type="ARBA" id="ARBA00023054"/>
    </source>
</evidence>
<dbReference type="InterPro" id="IPR036277">
    <property type="entry name" value="SMC_hinge_sf"/>
</dbReference>
<gene>
    <name evidence="6 10" type="primary">smc</name>
    <name evidence="10" type="ORF">WI372_14840</name>
</gene>
<feature type="domain" description="SMC hinge" evidence="9">
    <location>
        <begin position="518"/>
        <end position="617"/>
    </location>
</feature>
<feature type="domain" description="RecF/RecN/SMC N-terminal" evidence="8">
    <location>
        <begin position="3"/>
        <end position="1153"/>
    </location>
</feature>
<dbReference type="InterPro" id="IPR011890">
    <property type="entry name" value="SMC_prok"/>
</dbReference>
<dbReference type="InterPro" id="IPR024704">
    <property type="entry name" value="SMC"/>
</dbReference>
<evidence type="ECO:0000256" key="7">
    <source>
        <dbReference type="SAM" id="MobiDB-lite"/>
    </source>
</evidence>
<evidence type="ECO:0000313" key="10">
    <source>
        <dbReference type="EMBL" id="MEK9502268.1"/>
    </source>
</evidence>
<dbReference type="Gene3D" id="3.40.50.300">
    <property type="entry name" value="P-loop containing nucleotide triphosphate hydrolases"/>
    <property type="match status" value="2"/>
</dbReference>
<comment type="subcellular location">
    <subcellularLocation>
        <location evidence="6">Cytoplasm</location>
    </subcellularLocation>
</comment>
<dbReference type="Gene3D" id="1.20.1060.20">
    <property type="match status" value="1"/>
</dbReference>
<comment type="domain">
    <text evidence="6">Contains large globular domains required for ATP hydrolysis at each terminus and a third globular domain forming a flexible hinge near the middle of the molecule. These domains are separated by coiled-coil structures.</text>
</comment>
<comment type="subunit">
    <text evidence="6">Homodimer.</text>
</comment>
<evidence type="ECO:0000256" key="3">
    <source>
        <dbReference type="ARBA" id="ARBA00022840"/>
    </source>
</evidence>
<evidence type="ECO:0000259" key="9">
    <source>
        <dbReference type="Pfam" id="PF06470"/>
    </source>
</evidence>
<feature type="coiled-coil region" evidence="6">
    <location>
        <begin position="695"/>
        <end position="851"/>
    </location>
</feature>
<dbReference type="Pfam" id="PF06470">
    <property type="entry name" value="SMC_hinge"/>
    <property type="match status" value="1"/>
</dbReference>
<dbReference type="PANTHER" id="PTHR43977">
    <property type="entry name" value="STRUCTURAL MAINTENANCE OF CHROMOSOMES PROTEIN 3"/>
    <property type="match status" value="1"/>
</dbReference>
<keyword evidence="4 6" id="KW-0175">Coiled coil</keyword>
<dbReference type="InterPro" id="IPR027417">
    <property type="entry name" value="P-loop_NTPase"/>
</dbReference>
<protein>
    <recommendedName>
        <fullName evidence="6">Chromosome partition protein Smc</fullName>
    </recommendedName>
</protein>
<evidence type="ECO:0000256" key="1">
    <source>
        <dbReference type="ARBA" id="ARBA00022490"/>
    </source>
</evidence>
<dbReference type="RefSeq" id="WP_405274450.1">
    <property type="nucleotide sequence ID" value="NZ_CP144380.1"/>
</dbReference>
<dbReference type="NCBIfam" id="TIGR02168">
    <property type="entry name" value="SMC_prok_B"/>
    <property type="match status" value="1"/>
</dbReference>
<feature type="coiled-coil region" evidence="6">
    <location>
        <begin position="166"/>
        <end position="207"/>
    </location>
</feature>
<evidence type="ECO:0000313" key="11">
    <source>
        <dbReference type="Proteomes" id="UP001484239"/>
    </source>
</evidence>
<name>A0ABU9EDW0_9BACT</name>
<keyword evidence="1 6" id="KW-0963">Cytoplasm</keyword>
<feature type="region of interest" description="Disordered" evidence="7">
    <location>
        <begin position="387"/>
        <end position="409"/>
    </location>
</feature>
<accession>A0ABU9EDW0</accession>
<keyword evidence="11" id="KW-1185">Reference proteome</keyword>
<sequence length="1171" mass="129383">MRLSSLKVHGFKSFADATEVAFHDGVTAIVGPNGCGKSNISDAIRWVLGEQRPTAIRGAKMEEAIFQGSVHRRPVNRGSVTMTVTNEDGALPVPFEEVEIGRIVYRDGGSDYSINRSMVRLKDVVDLTRDTGLGAGANVIENRMIDSILSDRAEERRSLFEEAAGIGKYKDRRKSALRRLERAENDLQRLDDVIAEVESKVRSLARQKGKAERYLGLRDRRLDVEVAVVRSQLDTLGGRLREVTRMLEGETPEGEGMVAEVQAAESEYEALRLRQVDAQRERGSAAARLDEVRTALIRWERDLAVADERASYARRRLSQIDQERSTARERAEELAVEVATLREDGGAVREELDGLAGKLQERKGATDAVRARLQTVREELQQFESREREVARRGAQLEGDAESADAQAAELDRRLERLSREIEETADALSDLASQGDLFSGKLDEIRRTTEAARQAMESARSQVDEARSALEVSRAAEVEAGDRAATLDARRGALEALERDREGMEPVLQAVLDADIEGVHGPLVGFVGADRGVVRAVEAWLGPLARALVVENRSVARRVAGWFRDQWTRGGGVILLPLDAVPAGSGSGSLLAAVRAEGKGAPWVEALLAGVELVDDEALLGGEGPGVTAEGTVREASGVVRVGNPTGGAGGLLERKEELARLEVETTEARSHAAEARTAREAARLALTERESALEEARTAFRAAEDTFRKAEAEVAAAIDRRDRMDKHRDELSRQIEGTKAAVARAKERATQAREDRAGLEAEETALRTGRDEARARVEAVQEEWEAARGEQSSIEVQLTRLQGEVSRLEDRIQAMEQSRGAAMGRVSALDAEETRLGEELAQVTELQEKGADATEELFRQREAAEVDLRERDAALAQVAEALAAAEKKARVARQAEREATDRRHRLELERQELDGRIGRIQERLEGEWGRPLAELLEQARPVEGDPESLKEELRDIVQGLDRIGPVNMLAVEEHEEESARLAFLQEQHADLVTARNDLKTAIREINETATTLFHDTFQQIREHFKSVHQRLFEGGEADIWLSEEEDPLESPIEIHASPRGKKTQRIDLLSGGERALTALSLLFSIYLVKPSPFCVLDEVDAPLDENNIGRFIRLLHDFKKQTQFVVITHNPRTIEAADWIYGVTMEEPGVSTVVGVRLEDALEQARGAA</sequence>
<organism evidence="10 11">
    <name type="scientific">Gaopeijia maritima</name>
    <dbReference type="NCBI Taxonomy" id="3119007"/>
    <lineage>
        <taxon>Bacteria</taxon>
        <taxon>Pseudomonadati</taxon>
        <taxon>Gemmatimonadota</taxon>
        <taxon>Longimicrobiia</taxon>
        <taxon>Gaopeijiales</taxon>
        <taxon>Gaopeijiaceae</taxon>
        <taxon>Gaopeijia</taxon>
    </lineage>
</organism>
<dbReference type="InterPro" id="IPR003395">
    <property type="entry name" value="RecF/RecN/SMC_N"/>
</dbReference>
<keyword evidence="5 6" id="KW-0238">DNA-binding</keyword>
<dbReference type="Proteomes" id="UP001484239">
    <property type="component" value="Unassembled WGS sequence"/>
</dbReference>
<evidence type="ECO:0000256" key="2">
    <source>
        <dbReference type="ARBA" id="ARBA00022741"/>
    </source>
</evidence>
<dbReference type="Gene3D" id="1.10.287.1490">
    <property type="match status" value="2"/>
</dbReference>
<evidence type="ECO:0000256" key="5">
    <source>
        <dbReference type="ARBA" id="ARBA00023125"/>
    </source>
</evidence>
<feature type="binding site" evidence="6">
    <location>
        <begin position="32"/>
        <end position="39"/>
    </location>
    <ligand>
        <name>ATP</name>
        <dbReference type="ChEBI" id="CHEBI:30616"/>
    </ligand>
</feature>
<dbReference type="PIRSF" id="PIRSF005719">
    <property type="entry name" value="SMC"/>
    <property type="match status" value="1"/>
</dbReference>